<protein>
    <submittedName>
        <fullName evidence="1">Uncharacterized protein</fullName>
    </submittedName>
</protein>
<name>A0ABV5IRV0_9ACTN</name>
<sequence length="59" mass="6599">MPGAYALLTRTYNGITLCATFNRREESGSPDFDAFLDELYEAAQTIRSWPAGDLSGQYF</sequence>
<evidence type="ECO:0000313" key="2">
    <source>
        <dbReference type="Proteomes" id="UP001589647"/>
    </source>
</evidence>
<accession>A0ABV5IRV0</accession>
<dbReference type="EMBL" id="JBHMEI010000048">
    <property type="protein sequence ID" value="MFB9207236.1"/>
    <property type="molecule type" value="Genomic_DNA"/>
</dbReference>
<dbReference type="Proteomes" id="UP001589647">
    <property type="component" value="Unassembled WGS sequence"/>
</dbReference>
<dbReference type="RefSeq" id="WP_189653870.1">
    <property type="nucleotide sequence ID" value="NZ_BMRC01000050.1"/>
</dbReference>
<evidence type="ECO:0000313" key="1">
    <source>
        <dbReference type="EMBL" id="MFB9207236.1"/>
    </source>
</evidence>
<organism evidence="1 2">
    <name type="scientific">Nonomuraea spiralis</name>
    <dbReference type="NCBI Taxonomy" id="46182"/>
    <lineage>
        <taxon>Bacteria</taxon>
        <taxon>Bacillati</taxon>
        <taxon>Actinomycetota</taxon>
        <taxon>Actinomycetes</taxon>
        <taxon>Streptosporangiales</taxon>
        <taxon>Streptosporangiaceae</taxon>
        <taxon>Nonomuraea</taxon>
    </lineage>
</organism>
<reference evidence="1 2" key="1">
    <citation type="submission" date="2024-09" db="EMBL/GenBank/DDBJ databases">
        <authorList>
            <person name="Sun Q."/>
            <person name="Mori K."/>
        </authorList>
    </citation>
    <scope>NUCLEOTIDE SEQUENCE [LARGE SCALE GENOMIC DNA]</scope>
    <source>
        <strain evidence="1 2">CCM 3426</strain>
    </source>
</reference>
<comment type="caution">
    <text evidence="1">The sequence shown here is derived from an EMBL/GenBank/DDBJ whole genome shotgun (WGS) entry which is preliminary data.</text>
</comment>
<keyword evidence="2" id="KW-1185">Reference proteome</keyword>
<gene>
    <name evidence="1" type="ORF">ACFFV7_39030</name>
</gene>
<proteinExistence type="predicted"/>